<evidence type="ECO:0000313" key="2">
    <source>
        <dbReference type="EMBL" id="GAA2731284.1"/>
    </source>
</evidence>
<gene>
    <name evidence="2" type="ORF">GCM10009867_04510</name>
</gene>
<dbReference type="Gene3D" id="3.20.20.140">
    <property type="entry name" value="Metal-dependent hydrolases"/>
    <property type="match status" value="1"/>
</dbReference>
<accession>A0ABP6GU11</accession>
<dbReference type="Pfam" id="PF07969">
    <property type="entry name" value="Amidohydro_3"/>
    <property type="match status" value="1"/>
</dbReference>
<sequence>MPEPVSRTGPRAAATGPADLVLRDAPLYRRGAWDGDRVAVRDGVIVGVGDERSIEHLVGPRTEVRSLAGRWLLPAFHDAHVHPVAGGLEMGQCNLTEVTTLADYQRLVGAYAAEHPDLEWVTGGGWSMTSFPGGVPRAADLDAVVADRPVYLPNRDHHSAWVNSRALELAGIDEHTPDPGDGRIERDARGRPTGALHEGAMALVGRLVPAPTSHELREGLRTAQRHLASLGIVGWQDALVGEALGMQDTLDTYVDAVARGELHAKVVLALWWDRSRGLEQLPDLLHRRELAASAGLRATSIKIMQDGVCETHTAALLESYLGTDGRPTGNHGLSFIDRGDLAAYVTALDAQDFQVHLHALGDRAVRDSLDAIAHAADVNGRRGNRHHLAHLQVVHEDDVPRFADLDVTANAQPLWACRDEAVEELTLPFLPTSMWDRQYVFGSLLRAGARLACGSDWPISSADPLEGMHVAVNRREPGDPGADTLLPAEALTIQQAIAGYTTGAARVNGLEDVTGRIEVGYAADLVALDGDILGGDGSAIADLSVTHTFADGREVHPG</sequence>
<dbReference type="EMBL" id="BAAARN010000001">
    <property type="protein sequence ID" value="GAA2731284.1"/>
    <property type="molecule type" value="Genomic_DNA"/>
</dbReference>
<dbReference type="PANTHER" id="PTHR22642">
    <property type="entry name" value="IMIDAZOLONEPROPIONASE"/>
    <property type="match status" value="1"/>
</dbReference>
<evidence type="ECO:0000259" key="1">
    <source>
        <dbReference type="Pfam" id="PF07969"/>
    </source>
</evidence>
<comment type="caution">
    <text evidence="2">The sequence shown here is derived from an EMBL/GenBank/DDBJ whole genome shotgun (WGS) entry which is preliminary data.</text>
</comment>
<dbReference type="InterPro" id="IPR033932">
    <property type="entry name" value="YtcJ-like"/>
</dbReference>
<organism evidence="2 3">
    <name type="scientific">Pedococcus aerophilus</name>
    <dbReference type="NCBI Taxonomy" id="436356"/>
    <lineage>
        <taxon>Bacteria</taxon>
        <taxon>Bacillati</taxon>
        <taxon>Actinomycetota</taxon>
        <taxon>Actinomycetes</taxon>
        <taxon>Micrococcales</taxon>
        <taxon>Intrasporangiaceae</taxon>
        <taxon>Pedococcus</taxon>
    </lineage>
</organism>
<dbReference type="InterPro" id="IPR032466">
    <property type="entry name" value="Metal_Hydrolase"/>
</dbReference>
<dbReference type="InterPro" id="IPR013108">
    <property type="entry name" value="Amidohydro_3"/>
</dbReference>
<dbReference type="PANTHER" id="PTHR22642:SF2">
    <property type="entry name" value="PROTEIN LONG AFTER FAR-RED 3"/>
    <property type="match status" value="1"/>
</dbReference>
<keyword evidence="3" id="KW-1185">Reference proteome</keyword>
<dbReference type="Gene3D" id="2.30.40.10">
    <property type="entry name" value="Urease, subunit C, domain 1"/>
    <property type="match status" value="1"/>
</dbReference>
<reference evidence="3" key="1">
    <citation type="journal article" date="2019" name="Int. J. Syst. Evol. Microbiol.">
        <title>The Global Catalogue of Microorganisms (GCM) 10K type strain sequencing project: providing services to taxonomists for standard genome sequencing and annotation.</title>
        <authorList>
            <consortium name="The Broad Institute Genomics Platform"/>
            <consortium name="The Broad Institute Genome Sequencing Center for Infectious Disease"/>
            <person name="Wu L."/>
            <person name="Ma J."/>
        </authorList>
    </citation>
    <scope>NUCLEOTIDE SEQUENCE [LARGE SCALE GENOMIC DNA]</scope>
    <source>
        <strain evidence="3">JCM 16378</strain>
    </source>
</reference>
<dbReference type="SUPFAM" id="SSF51556">
    <property type="entry name" value="Metallo-dependent hydrolases"/>
    <property type="match status" value="1"/>
</dbReference>
<name>A0ABP6GU11_9MICO</name>
<dbReference type="CDD" id="cd01300">
    <property type="entry name" value="YtcJ_like"/>
    <property type="match status" value="1"/>
</dbReference>
<evidence type="ECO:0000313" key="3">
    <source>
        <dbReference type="Proteomes" id="UP001501326"/>
    </source>
</evidence>
<feature type="domain" description="Amidohydrolase 3" evidence="1">
    <location>
        <begin position="64"/>
        <end position="556"/>
    </location>
</feature>
<proteinExistence type="predicted"/>
<dbReference type="SUPFAM" id="SSF51338">
    <property type="entry name" value="Composite domain of metallo-dependent hydrolases"/>
    <property type="match status" value="1"/>
</dbReference>
<dbReference type="InterPro" id="IPR011059">
    <property type="entry name" value="Metal-dep_hydrolase_composite"/>
</dbReference>
<dbReference type="Gene3D" id="3.10.310.70">
    <property type="match status" value="1"/>
</dbReference>
<dbReference type="RefSeq" id="WP_344189849.1">
    <property type="nucleotide sequence ID" value="NZ_BAAARN010000001.1"/>
</dbReference>
<dbReference type="Proteomes" id="UP001501326">
    <property type="component" value="Unassembled WGS sequence"/>
</dbReference>
<protein>
    <submittedName>
        <fullName evidence="2">Amidohydrolase</fullName>
    </submittedName>
</protein>